<sequence>MTDVVRCYGKIHAAFVASPYASHLVPVVEKHWANCEQPLMLLAFALHPLYVTHTRRLIEAHNNTVFLMSVDGISAAADYYYRRYVDANNNGLTGDVDKWLWERNRREGDTDETCKPKKPIDPTERPKKQTNGVSDSATSLPSLAENTDVDYMETVGAVDFWLEAIAGLEEDVPPNFSSVENEEEEWYVYDADMEPIPVADRSQKLPGINVSSFPQETCLSGIRAQKSTLGALFSCHMELFPAAASQ</sequence>
<evidence type="ECO:0000313" key="2">
    <source>
        <dbReference type="EMBL" id="KUF78801.1"/>
    </source>
</evidence>
<gene>
    <name evidence="2" type="ORF">AM587_10005594</name>
</gene>
<evidence type="ECO:0000256" key="1">
    <source>
        <dbReference type="SAM" id="MobiDB-lite"/>
    </source>
</evidence>
<feature type="region of interest" description="Disordered" evidence="1">
    <location>
        <begin position="106"/>
        <end position="140"/>
    </location>
</feature>
<dbReference type="OrthoDB" id="139132at2759"/>
<name>A0A0W8C426_PHYNI</name>
<dbReference type="EMBL" id="LNFO01005204">
    <property type="protein sequence ID" value="KUF78801.1"/>
    <property type="molecule type" value="Genomic_DNA"/>
</dbReference>
<protein>
    <submittedName>
        <fullName evidence="2">Uncharacterized protein</fullName>
    </submittedName>
</protein>
<proteinExistence type="predicted"/>
<comment type="caution">
    <text evidence="2">The sequence shown here is derived from an EMBL/GenBank/DDBJ whole genome shotgun (WGS) entry which is preliminary data.</text>
</comment>
<organism evidence="2 3">
    <name type="scientific">Phytophthora nicotianae</name>
    <name type="common">Potato buckeye rot agent</name>
    <name type="synonym">Phytophthora parasitica</name>
    <dbReference type="NCBI Taxonomy" id="4792"/>
    <lineage>
        <taxon>Eukaryota</taxon>
        <taxon>Sar</taxon>
        <taxon>Stramenopiles</taxon>
        <taxon>Oomycota</taxon>
        <taxon>Peronosporomycetes</taxon>
        <taxon>Peronosporales</taxon>
        <taxon>Peronosporaceae</taxon>
        <taxon>Phytophthora</taxon>
    </lineage>
</organism>
<dbReference type="Proteomes" id="UP000052943">
    <property type="component" value="Unassembled WGS sequence"/>
</dbReference>
<accession>A0A0W8C426</accession>
<feature type="compositionally biased region" description="Basic and acidic residues" evidence="1">
    <location>
        <begin position="106"/>
        <end position="127"/>
    </location>
</feature>
<reference evidence="2 3" key="1">
    <citation type="submission" date="2015-11" db="EMBL/GenBank/DDBJ databases">
        <title>Genomes and virulence difference between two physiological races of Phytophthora nicotianae.</title>
        <authorList>
            <person name="Liu H."/>
            <person name="Ma X."/>
            <person name="Yu H."/>
            <person name="Fang D."/>
            <person name="Li Y."/>
            <person name="Wang X."/>
            <person name="Wang W."/>
            <person name="Dong Y."/>
            <person name="Xiao B."/>
        </authorList>
    </citation>
    <scope>NUCLEOTIDE SEQUENCE [LARGE SCALE GENOMIC DNA]</scope>
    <source>
        <strain evidence="3">race 0</strain>
    </source>
</reference>
<evidence type="ECO:0000313" key="3">
    <source>
        <dbReference type="Proteomes" id="UP000052943"/>
    </source>
</evidence>
<feature type="compositionally biased region" description="Polar residues" evidence="1">
    <location>
        <begin position="129"/>
        <end position="140"/>
    </location>
</feature>
<dbReference type="AlphaFoldDB" id="A0A0W8C426"/>